<dbReference type="InterPro" id="IPR012337">
    <property type="entry name" value="RNaseH-like_sf"/>
</dbReference>
<evidence type="ECO:0000313" key="2">
    <source>
        <dbReference type="Proteomes" id="UP000177042"/>
    </source>
</evidence>
<sequence length="168" mass="19524">MYQQITIQTLFKQGEKKSRIASQLGCHRNTVLNIVKRDKVIEKQKRVRSSIFDPYKQKISEYLDKKISRLRIFELLGDEYGVSSTYINMKTAILKNQHYDLEFNQDFLEFAGYYNTVILPCTPYSPQQKGTVESGIKYLQSNFAAGRQFQDDADIKDSLEAGWMVMPT</sequence>
<protein>
    <recommendedName>
        <fullName evidence="3">Transposase IS30-like HTH domain-containing protein</fullName>
    </recommendedName>
</protein>
<gene>
    <name evidence="1" type="ORF">A3C26_01870</name>
</gene>
<dbReference type="PANTHER" id="PTHR35004">
    <property type="entry name" value="TRANSPOSASE RV3428C-RELATED"/>
    <property type="match status" value="1"/>
</dbReference>
<dbReference type="SUPFAM" id="SSF53098">
    <property type="entry name" value="Ribonuclease H-like"/>
    <property type="match status" value="1"/>
</dbReference>
<dbReference type="Proteomes" id="UP000177042">
    <property type="component" value="Unassembled WGS sequence"/>
</dbReference>
<reference evidence="1 2" key="1">
    <citation type="journal article" date="2016" name="Nat. Commun.">
        <title>Thousands of microbial genomes shed light on interconnected biogeochemical processes in an aquifer system.</title>
        <authorList>
            <person name="Anantharaman K."/>
            <person name="Brown C.T."/>
            <person name="Hug L.A."/>
            <person name="Sharon I."/>
            <person name="Castelle C.J."/>
            <person name="Probst A.J."/>
            <person name="Thomas B.C."/>
            <person name="Singh A."/>
            <person name="Wilkins M.J."/>
            <person name="Karaoz U."/>
            <person name="Brodie E.L."/>
            <person name="Williams K.H."/>
            <person name="Hubbard S.S."/>
            <person name="Banfield J.F."/>
        </authorList>
    </citation>
    <scope>NUCLEOTIDE SEQUENCE [LARGE SCALE GENOMIC DNA]</scope>
</reference>
<evidence type="ECO:0008006" key="3">
    <source>
        <dbReference type="Google" id="ProtNLM"/>
    </source>
</evidence>
<comment type="caution">
    <text evidence="1">The sequence shown here is derived from an EMBL/GenBank/DDBJ whole genome shotgun (WGS) entry which is preliminary data.</text>
</comment>
<evidence type="ECO:0000313" key="1">
    <source>
        <dbReference type="EMBL" id="OGE26506.1"/>
    </source>
</evidence>
<accession>A0A1F5JD03</accession>
<proteinExistence type="predicted"/>
<organism evidence="1 2">
    <name type="scientific">Candidatus Daviesbacteria bacterium RIFCSPHIGHO2_02_FULL_39_12</name>
    <dbReference type="NCBI Taxonomy" id="1797770"/>
    <lineage>
        <taxon>Bacteria</taxon>
        <taxon>Candidatus Daviesiibacteriota</taxon>
    </lineage>
</organism>
<dbReference type="AlphaFoldDB" id="A0A1F5JD03"/>
<dbReference type="EMBL" id="MFCX01000008">
    <property type="protein sequence ID" value="OGE26506.1"/>
    <property type="molecule type" value="Genomic_DNA"/>
</dbReference>
<name>A0A1F5JD03_9BACT</name>